<dbReference type="EMBL" id="CM046119">
    <property type="protein sequence ID" value="KAI8425774.1"/>
    <property type="molecule type" value="Genomic_DNA"/>
</dbReference>
<name>A0ACC0JP02_CHOFU</name>
<evidence type="ECO:0000313" key="1">
    <source>
        <dbReference type="EMBL" id="KAI8425774.1"/>
    </source>
</evidence>
<reference evidence="1 2" key="1">
    <citation type="journal article" date="2022" name="Genome Biol. Evol.">
        <title>The Spruce Budworm Genome: Reconstructing the Evolutionary History of Antifreeze Proteins.</title>
        <authorList>
            <person name="Beliveau C."/>
            <person name="Gagne P."/>
            <person name="Picq S."/>
            <person name="Vernygora O."/>
            <person name="Keeling C.I."/>
            <person name="Pinkney K."/>
            <person name="Doucet D."/>
            <person name="Wen F."/>
            <person name="Johnston J.S."/>
            <person name="Maaroufi H."/>
            <person name="Boyle B."/>
            <person name="Laroche J."/>
            <person name="Dewar K."/>
            <person name="Juretic N."/>
            <person name="Blackburn G."/>
            <person name="Nisole A."/>
            <person name="Brunet B."/>
            <person name="Brandao M."/>
            <person name="Lumley L."/>
            <person name="Duan J."/>
            <person name="Quan G."/>
            <person name="Lucarotti C.J."/>
            <person name="Roe A.D."/>
            <person name="Sperling F.A.H."/>
            <person name="Levesque R.C."/>
            <person name="Cusson M."/>
        </authorList>
    </citation>
    <scope>NUCLEOTIDE SEQUENCE [LARGE SCALE GENOMIC DNA]</scope>
    <source>
        <strain evidence="1">Glfc:IPQL:Cfum</strain>
    </source>
</reference>
<sequence>MSVTVSSSNLFTKNQMNLPMKTEFEEYSGEDNAKMDQIDNNSSDAISESSDLENNGPNEETNNTALDYTENAFSLQPVADFIKKEFLPDFDFANPFRNQNFAFKDGFQNTRSPFLLPTQLYKNFLANLGKRRRNVAECYSLYPRNMLFSNGFGFEVSDDENNGDRTTESPDEKAGASSAFVWSGGGQEQAAAQPAAVPTGTSGGGGAQGLVHWMSVMAEHMGGGHHDPSHYALPPWNNGGVDVSTLWK</sequence>
<dbReference type="Proteomes" id="UP001064048">
    <property type="component" value="Chromosome 19"/>
</dbReference>
<accession>A0ACC0JP02</accession>
<evidence type="ECO:0000313" key="2">
    <source>
        <dbReference type="Proteomes" id="UP001064048"/>
    </source>
</evidence>
<gene>
    <name evidence="1" type="ORF">MSG28_011557</name>
</gene>
<proteinExistence type="predicted"/>
<organism evidence="1 2">
    <name type="scientific">Choristoneura fumiferana</name>
    <name type="common">Spruce budworm moth</name>
    <name type="synonym">Archips fumiferana</name>
    <dbReference type="NCBI Taxonomy" id="7141"/>
    <lineage>
        <taxon>Eukaryota</taxon>
        <taxon>Metazoa</taxon>
        <taxon>Ecdysozoa</taxon>
        <taxon>Arthropoda</taxon>
        <taxon>Hexapoda</taxon>
        <taxon>Insecta</taxon>
        <taxon>Pterygota</taxon>
        <taxon>Neoptera</taxon>
        <taxon>Endopterygota</taxon>
        <taxon>Lepidoptera</taxon>
        <taxon>Glossata</taxon>
        <taxon>Ditrysia</taxon>
        <taxon>Tortricoidea</taxon>
        <taxon>Tortricidae</taxon>
        <taxon>Tortricinae</taxon>
        <taxon>Choristoneura</taxon>
    </lineage>
</organism>
<comment type="caution">
    <text evidence="1">The sequence shown here is derived from an EMBL/GenBank/DDBJ whole genome shotgun (WGS) entry which is preliminary data.</text>
</comment>
<protein>
    <submittedName>
        <fullName evidence="1">Uncharacterized protein</fullName>
    </submittedName>
</protein>
<keyword evidence="2" id="KW-1185">Reference proteome</keyword>